<comment type="similarity">
    <text evidence="7">Belongs to the protein kinase superfamily.</text>
</comment>
<dbReference type="SMART" id="SM00220">
    <property type="entry name" value="S_TKc"/>
    <property type="match status" value="1"/>
</dbReference>
<reference evidence="10 11" key="1">
    <citation type="journal article" date="2018" name="Gigascience">
        <title>Genomes of trombidid mites reveal novel predicted allergens and laterally-transferred genes associated with secondary metabolism.</title>
        <authorList>
            <person name="Dong X."/>
            <person name="Chaisiri K."/>
            <person name="Xia D."/>
            <person name="Armstrong S.D."/>
            <person name="Fang Y."/>
            <person name="Donnelly M.J."/>
            <person name="Kadowaki T."/>
            <person name="McGarry J.W."/>
            <person name="Darby A.C."/>
            <person name="Makepeace B.L."/>
        </authorList>
    </citation>
    <scope>NUCLEOTIDE SEQUENCE [LARGE SCALE GENOMIC DNA]</scope>
    <source>
        <strain evidence="10">UoL-UT</strain>
    </source>
</reference>
<accession>A0A443SIY3</accession>
<dbReference type="GO" id="GO:0005737">
    <property type="term" value="C:cytoplasm"/>
    <property type="evidence" value="ECO:0007669"/>
    <property type="project" value="TreeGrafter"/>
</dbReference>
<evidence type="ECO:0000256" key="8">
    <source>
        <dbReference type="SAM" id="MobiDB-lite"/>
    </source>
</evidence>
<dbReference type="STRING" id="299467.A0A443SIY3"/>
<dbReference type="GO" id="GO:0035556">
    <property type="term" value="P:intracellular signal transduction"/>
    <property type="evidence" value="ECO:0007669"/>
    <property type="project" value="TreeGrafter"/>
</dbReference>
<dbReference type="PANTHER" id="PTHR24346">
    <property type="entry name" value="MAP/MICROTUBULE AFFINITY-REGULATING KINASE"/>
    <property type="match status" value="1"/>
</dbReference>
<dbReference type="Proteomes" id="UP000288716">
    <property type="component" value="Unassembled WGS sequence"/>
</dbReference>
<dbReference type="PROSITE" id="PS00107">
    <property type="entry name" value="PROTEIN_KINASE_ATP"/>
    <property type="match status" value="1"/>
</dbReference>
<dbReference type="FunFam" id="1.10.510.10:FF:000571">
    <property type="entry name" value="Maternal embryonic leucine zipper kinase"/>
    <property type="match status" value="1"/>
</dbReference>
<dbReference type="AlphaFoldDB" id="A0A443SIY3"/>
<name>A0A443SIY3_9ACAR</name>
<gene>
    <name evidence="10" type="ORF">B4U80_12864</name>
</gene>
<dbReference type="PANTHER" id="PTHR24346:SF82">
    <property type="entry name" value="KP78A-RELATED"/>
    <property type="match status" value="1"/>
</dbReference>
<evidence type="ECO:0000256" key="6">
    <source>
        <dbReference type="PROSITE-ProRule" id="PRU10141"/>
    </source>
</evidence>
<sequence>MAEELKNRILNATSQQKNILRSKSLTIKQSIGSGSFSFVFLATNQQKKSVAIKIMDILKVKREIIKNEISAMKTLKHANIVAFYDTFEDDSFCYIVMEHCPNGDVFDYISNHRALPEQHAWSWFTQLIFGLAFIHKQGFVHRDIKLENMLLDSNFKVKITDFGFSFRFSASGQKEPISRDSCGSVLYACPEKLQNIEHYSTKADVWSCGVVLFVMLFGIYPLDEDRIKEARDETGDFRISIPEDTTTTEECKELVKLMLVADESRISTGDILKHKWFTKKWQNPLKMDVEYFKNVNINRQGTGKMSFERIKLKRSESVMKVTKSKKSEKKDSKQNKEK</sequence>
<keyword evidence="5 6" id="KW-0067">ATP-binding</keyword>
<evidence type="ECO:0000256" key="4">
    <source>
        <dbReference type="ARBA" id="ARBA00022777"/>
    </source>
</evidence>
<dbReference type="GO" id="GO:0005524">
    <property type="term" value="F:ATP binding"/>
    <property type="evidence" value="ECO:0007669"/>
    <property type="project" value="UniProtKB-UniRule"/>
</dbReference>
<evidence type="ECO:0000256" key="7">
    <source>
        <dbReference type="RuleBase" id="RU000304"/>
    </source>
</evidence>
<evidence type="ECO:0000256" key="3">
    <source>
        <dbReference type="ARBA" id="ARBA00022741"/>
    </source>
</evidence>
<keyword evidence="4" id="KW-0418">Kinase</keyword>
<dbReference type="Pfam" id="PF00069">
    <property type="entry name" value="Pkinase"/>
    <property type="match status" value="1"/>
</dbReference>
<dbReference type="Gene3D" id="1.10.510.10">
    <property type="entry name" value="Transferase(Phosphotransferase) domain 1"/>
    <property type="match status" value="1"/>
</dbReference>
<dbReference type="EMBL" id="NCKV01001982">
    <property type="protein sequence ID" value="RWS27483.1"/>
    <property type="molecule type" value="Genomic_DNA"/>
</dbReference>
<dbReference type="InterPro" id="IPR017441">
    <property type="entry name" value="Protein_kinase_ATP_BS"/>
</dbReference>
<feature type="binding site" evidence="6">
    <location>
        <position position="53"/>
    </location>
    <ligand>
        <name>ATP</name>
        <dbReference type="ChEBI" id="CHEBI:30616"/>
    </ligand>
</feature>
<dbReference type="InterPro" id="IPR008271">
    <property type="entry name" value="Ser/Thr_kinase_AS"/>
</dbReference>
<dbReference type="PROSITE" id="PS00108">
    <property type="entry name" value="PROTEIN_KINASE_ST"/>
    <property type="match status" value="1"/>
</dbReference>
<dbReference type="PROSITE" id="PS50011">
    <property type="entry name" value="PROTEIN_KINASE_DOM"/>
    <property type="match status" value="1"/>
</dbReference>
<keyword evidence="3 6" id="KW-0547">Nucleotide-binding</keyword>
<evidence type="ECO:0000313" key="10">
    <source>
        <dbReference type="EMBL" id="RWS27483.1"/>
    </source>
</evidence>
<feature type="compositionally biased region" description="Basic and acidic residues" evidence="8">
    <location>
        <begin position="328"/>
        <end position="338"/>
    </location>
</feature>
<dbReference type="VEuPathDB" id="VectorBase:LDEU004556"/>
<evidence type="ECO:0000259" key="9">
    <source>
        <dbReference type="PROSITE" id="PS50011"/>
    </source>
</evidence>
<dbReference type="OrthoDB" id="6514608at2759"/>
<dbReference type="InterPro" id="IPR011009">
    <property type="entry name" value="Kinase-like_dom_sf"/>
</dbReference>
<dbReference type="InterPro" id="IPR000719">
    <property type="entry name" value="Prot_kinase_dom"/>
</dbReference>
<evidence type="ECO:0000313" key="11">
    <source>
        <dbReference type="Proteomes" id="UP000288716"/>
    </source>
</evidence>
<feature type="domain" description="Protein kinase" evidence="9">
    <location>
        <begin position="25"/>
        <end position="277"/>
    </location>
</feature>
<comment type="caution">
    <text evidence="10">The sequence shown here is derived from an EMBL/GenBank/DDBJ whole genome shotgun (WGS) entry which is preliminary data.</text>
</comment>
<proteinExistence type="inferred from homology"/>
<evidence type="ECO:0000256" key="2">
    <source>
        <dbReference type="ARBA" id="ARBA00022679"/>
    </source>
</evidence>
<protein>
    <recommendedName>
        <fullName evidence="9">Protein kinase domain-containing protein</fullName>
    </recommendedName>
</protein>
<keyword evidence="1 7" id="KW-0723">Serine/threonine-protein kinase</keyword>
<dbReference type="GO" id="GO:0004674">
    <property type="term" value="F:protein serine/threonine kinase activity"/>
    <property type="evidence" value="ECO:0007669"/>
    <property type="project" value="UniProtKB-KW"/>
</dbReference>
<evidence type="ECO:0000256" key="5">
    <source>
        <dbReference type="ARBA" id="ARBA00022840"/>
    </source>
</evidence>
<dbReference type="SUPFAM" id="SSF56112">
    <property type="entry name" value="Protein kinase-like (PK-like)"/>
    <property type="match status" value="1"/>
</dbReference>
<keyword evidence="2" id="KW-0808">Transferase</keyword>
<keyword evidence="11" id="KW-1185">Reference proteome</keyword>
<organism evidence="10 11">
    <name type="scientific">Leptotrombidium deliense</name>
    <dbReference type="NCBI Taxonomy" id="299467"/>
    <lineage>
        <taxon>Eukaryota</taxon>
        <taxon>Metazoa</taxon>
        <taxon>Ecdysozoa</taxon>
        <taxon>Arthropoda</taxon>
        <taxon>Chelicerata</taxon>
        <taxon>Arachnida</taxon>
        <taxon>Acari</taxon>
        <taxon>Acariformes</taxon>
        <taxon>Trombidiformes</taxon>
        <taxon>Prostigmata</taxon>
        <taxon>Anystina</taxon>
        <taxon>Parasitengona</taxon>
        <taxon>Trombiculoidea</taxon>
        <taxon>Trombiculidae</taxon>
        <taxon>Leptotrombidium</taxon>
    </lineage>
</organism>
<evidence type="ECO:0000256" key="1">
    <source>
        <dbReference type="ARBA" id="ARBA00022527"/>
    </source>
</evidence>
<feature type="region of interest" description="Disordered" evidence="8">
    <location>
        <begin position="317"/>
        <end position="338"/>
    </location>
</feature>